<protein>
    <submittedName>
        <fullName evidence="2">DUF4920 domain-containing protein</fullName>
    </submittedName>
</protein>
<sequence>MKKVILPALILIAASFACTSPNSSKVGSQEEVVKEESKPTGIFGAEIDDNGLVSLDQLVATLESQDEFEGKVVGEIKEVCSMKGCWMTIDLPNGQTMRVTFKDYGFFVPKNSHGYPVIIEGIASKKVTDVATLKHYAEDAGKSQEEIDAITEPKQEYAFEAVGVIIRDNA</sequence>
<dbReference type="InterPro" id="IPR032577">
    <property type="entry name" value="DUF4920"/>
</dbReference>
<comment type="caution">
    <text evidence="2">The sequence shown here is derived from an EMBL/GenBank/DDBJ whole genome shotgun (WGS) entry which is preliminary data.</text>
</comment>
<dbReference type="Proteomes" id="UP001589797">
    <property type="component" value="Unassembled WGS sequence"/>
</dbReference>
<evidence type="ECO:0000313" key="3">
    <source>
        <dbReference type="Proteomes" id="UP001589797"/>
    </source>
</evidence>
<organism evidence="2 3">
    <name type="scientific">Fontibacter flavus</name>
    <dbReference type="NCBI Taxonomy" id="654838"/>
    <lineage>
        <taxon>Bacteria</taxon>
        <taxon>Pseudomonadati</taxon>
        <taxon>Bacteroidota</taxon>
        <taxon>Cytophagia</taxon>
        <taxon>Cytophagales</taxon>
        <taxon>Cyclobacteriaceae</taxon>
        <taxon>Fontibacter</taxon>
    </lineage>
</organism>
<dbReference type="RefSeq" id="WP_382386198.1">
    <property type="nucleotide sequence ID" value="NZ_JBHLWI010000007.1"/>
</dbReference>
<keyword evidence="3" id="KW-1185">Reference proteome</keyword>
<dbReference type="PROSITE" id="PS51257">
    <property type="entry name" value="PROKAR_LIPOPROTEIN"/>
    <property type="match status" value="1"/>
</dbReference>
<accession>A0ABV6FPG4</accession>
<evidence type="ECO:0000256" key="1">
    <source>
        <dbReference type="SAM" id="SignalP"/>
    </source>
</evidence>
<feature type="chain" id="PRO_5046672846" evidence="1">
    <location>
        <begin position="20"/>
        <end position="170"/>
    </location>
</feature>
<dbReference type="EMBL" id="JBHLWI010000007">
    <property type="protein sequence ID" value="MFC0261755.1"/>
    <property type="molecule type" value="Genomic_DNA"/>
</dbReference>
<evidence type="ECO:0000313" key="2">
    <source>
        <dbReference type="EMBL" id="MFC0261755.1"/>
    </source>
</evidence>
<name>A0ABV6FPG4_9BACT</name>
<reference evidence="2 3" key="1">
    <citation type="submission" date="2024-09" db="EMBL/GenBank/DDBJ databases">
        <authorList>
            <person name="Sun Q."/>
            <person name="Mori K."/>
        </authorList>
    </citation>
    <scope>NUCLEOTIDE SEQUENCE [LARGE SCALE GENOMIC DNA]</scope>
    <source>
        <strain evidence="2 3">CCM 7650</strain>
    </source>
</reference>
<proteinExistence type="predicted"/>
<feature type="signal peptide" evidence="1">
    <location>
        <begin position="1"/>
        <end position="19"/>
    </location>
</feature>
<keyword evidence="1" id="KW-0732">Signal</keyword>
<dbReference type="Pfam" id="PF16267">
    <property type="entry name" value="DUF4920"/>
    <property type="match status" value="1"/>
</dbReference>
<gene>
    <name evidence="2" type="ORF">ACFFIP_03615</name>
</gene>